<feature type="compositionally biased region" description="Polar residues" evidence="1">
    <location>
        <begin position="56"/>
        <end position="66"/>
    </location>
</feature>
<sequence>MHTYGDHREPHHHPITPLASPFATTSHPHTGLPALSLPKLEETTLSVAKKTKDNKTLPSGTLTPQMSRGLPPCDLCRPGD</sequence>
<keyword evidence="3" id="KW-1185">Reference proteome</keyword>
<comment type="caution">
    <text evidence="2">The sequence shown here is derived from an EMBL/GenBank/DDBJ whole genome shotgun (WGS) entry which is preliminary data.</text>
</comment>
<organism evidence="2 3">
    <name type="scientific">Portunus trituberculatus</name>
    <name type="common">Swimming crab</name>
    <name type="synonym">Neptunus trituberculatus</name>
    <dbReference type="NCBI Taxonomy" id="210409"/>
    <lineage>
        <taxon>Eukaryota</taxon>
        <taxon>Metazoa</taxon>
        <taxon>Ecdysozoa</taxon>
        <taxon>Arthropoda</taxon>
        <taxon>Crustacea</taxon>
        <taxon>Multicrustacea</taxon>
        <taxon>Malacostraca</taxon>
        <taxon>Eumalacostraca</taxon>
        <taxon>Eucarida</taxon>
        <taxon>Decapoda</taxon>
        <taxon>Pleocyemata</taxon>
        <taxon>Brachyura</taxon>
        <taxon>Eubrachyura</taxon>
        <taxon>Portunoidea</taxon>
        <taxon>Portunidae</taxon>
        <taxon>Portuninae</taxon>
        <taxon>Portunus</taxon>
    </lineage>
</organism>
<dbReference type="Proteomes" id="UP000324222">
    <property type="component" value="Unassembled WGS sequence"/>
</dbReference>
<accession>A0A5B7JCT1</accession>
<protein>
    <submittedName>
        <fullName evidence="2">Uncharacterized protein</fullName>
    </submittedName>
</protein>
<feature type="region of interest" description="Disordered" evidence="1">
    <location>
        <begin position="1"/>
        <end position="80"/>
    </location>
</feature>
<evidence type="ECO:0000313" key="3">
    <source>
        <dbReference type="Proteomes" id="UP000324222"/>
    </source>
</evidence>
<name>A0A5B7JCT1_PORTR</name>
<gene>
    <name evidence="2" type="ORF">E2C01_086196</name>
</gene>
<proteinExistence type="predicted"/>
<dbReference type="EMBL" id="VSRR010086848">
    <property type="protein sequence ID" value="MPC91177.1"/>
    <property type="molecule type" value="Genomic_DNA"/>
</dbReference>
<evidence type="ECO:0000313" key="2">
    <source>
        <dbReference type="EMBL" id="MPC91177.1"/>
    </source>
</evidence>
<dbReference type="AlphaFoldDB" id="A0A5B7JCT1"/>
<reference evidence="2 3" key="1">
    <citation type="submission" date="2019-05" db="EMBL/GenBank/DDBJ databases">
        <title>Another draft genome of Portunus trituberculatus and its Hox gene families provides insights of decapod evolution.</title>
        <authorList>
            <person name="Jeong J.-H."/>
            <person name="Song I."/>
            <person name="Kim S."/>
            <person name="Choi T."/>
            <person name="Kim D."/>
            <person name="Ryu S."/>
            <person name="Kim W."/>
        </authorList>
    </citation>
    <scope>NUCLEOTIDE SEQUENCE [LARGE SCALE GENOMIC DNA]</scope>
    <source>
        <tissue evidence="2">Muscle</tissue>
    </source>
</reference>
<evidence type="ECO:0000256" key="1">
    <source>
        <dbReference type="SAM" id="MobiDB-lite"/>
    </source>
</evidence>